<comment type="caution">
    <text evidence="1">The sequence shown here is derived from an EMBL/GenBank/DDBJ whole genome shotgun (WGS) entry which is preliminary data.</text>
</comment>
<dbReference type="RefSeq" id="WP_191321296.1">
    <property type="nucleotide sequence ID" value="NZ_BNCG01000061.1"/>
</dbReference>
<sequence length="245" mass="27149">MSHKGMGGHQSANADSVVWLTPKPILHALGPFDLDPCAAPDPKPWSTAAHHYTLPMDGLLLPWFGRIWLNPSYRPTIIGRWMEKLANHGKGTALVFARTETEFFHRHVWNRADACLFLHGRLHFCHPDGRIAKANAGAPSVLVAYGAKDAERLYDSDIDGKFVPLTRPVMIHVAINIDPPTSSWREIVADCIATLGGAATLTELYSSLETHPRTRANPNWRAKVRQTIARARMPKIGRAKYALAA</sequence>
<name>A0ABV7UBW4_9HYPH</name>
<reference evidence="2" key="1">
    <citation type="journal article" date="2019" name="Int. J. Syst. Evol. Microbiol.">
        <title>The Global Catalogue of Microorganisms (GCM) 10K type strain sequencing project: providing services to taxonomists for standard genome sequencing and annotation.</title>
        <authorList>
            <consortium name="The Broad Institute Genomics Platform"/>
            <consortium name="The Broad Institute Genome Sequencing Center for Infectious Disease"/>
            <person name="Wu L."/>
            <person name="Ma J."/>
        </authorList>
    </citation>
    <scope>NUCLEOTIDE SEQUENCE [LARGE SCALE GENOMIC DNA]</scope>
    <source>
        <strain evidence="2">KCTC 42282</strain>
    </source>
</reference>
<dbReference type="InterPro" id="IPR008593">
    <property type="entry name" value="Dam_MeTrfase"/>
</dbReference>
<accession>A0ABV7UBW4</accession>
<dbReference type="EMBL" id="JBHRYC010000010">
    <property type="protein sequence ID" value="MFC3635996.1"/>
    <property type="molecule type" value="Genomic_DNA"/>
</dbReference>
<keyword evidence="2" id="KW-1185">Reference proteome</keyword>
<evidence type="ECO:0000313" key="2">
    <source>
        <dbReference type="Proteomes" id="UP001595704"/>
    </source>
</evidence>
<dbReference type="Pfam" id="PF05869">
    <property type="entry name" value="Dam"/>
    <property type="match status" value="1"/>
</dbReference>
<gene>
    <name evidence="1" type="ORF">ACFONL_01135</name>
</gene>
<proteinExistence type="predicted"/>
<protein>
    <submittedName>
        <fullName evidence="1">DNA N-6-adenine-methyltransferase</fullName>
    </submittedName>
</protein>
<organism evidence="1 2">
    <name type="scientific">Camelimonas fluminis</name>
    <dbReference type="NCBI Taxonomy" id="1576911"/>
    <lineage>
        <taxon>Bacteria</taxon>
        <taxon>Pseudomonadati</taxon>
        <taxon>Pseudomonadota</taxon>
        <taxon>Alphaproteobacteria</taxon>
        <taxon>Hyphomicrobiales</taxon>
        <taxon>Chelatococcaceae</taxon>
        <taxon>Camelimonas</taxon>
    </lineage>
</organism>
<evidence type="ECO:0000313" key="1">
    <source>
        <dbReference type="EMBL" id="MFC3635996.1"/>
    </source>
</evidence>
<dbReference type="Proteomes" id="UP001595704">
    <property type="component" value="Unassembled WGS sequence"/>
</dbReference>